<dbReference type="SMART" id="SM00912">
    <property type="entry name" value="Haemagg_act"/>
    <property type="match status" value="1"/>
</dbReference>
<comment type="caution">
    <text evidence="2">The sequence shown here is derived from an EMBL/GenBank/DDBJ whole genome shotgun (WGS) entry which is preliminary data.</text>
</comment>
<evidence type="ECO:0000313" key="2">
    <source>
        <dbReference type="EMBL" id="MDR9899978.1"/>
    </source>
</evidence>
<name>A0AAP5IE63_9CYAN</name>
<gene>
    <name evidence="2" type="ORF">G7B40_036310</name>
</gene>
<dbReference type="InterPro" id="IPR011050">
    <property type="entry name" value="Pectin_lyase_fold/virulence"/>
</dbReference>
<evidence type="ECO:0000313" key="3">
    <source>
        <dbReference type="Proteomes" id="UP000667802"/>
    </source>
</evidence>
<dbReference type="InterPro" id="IPR008638">
    <property type="entry name" value="FhaB/CdiA-like_TPS"/>
</dbReference>
<dbReference type="Gene3D" id="2.160.20.10">
    <property type="entry name" value="Single-stranded right-handed beta-helix, Pectin lyase-like"/>
    <property type="match status" value="2"/>
</dbReference>
<evidence type="ECO:0000259" key="1">
    <source>
        <dbReference type="SMART" id="SM00912"/>
    </source>
</evidence>
<dbReference type="SUPFAM" id="SSF51126">
    <property type="entry name" value="Pectin lyase-like"/>
    <property type="match status" value="4"/>
</dbReference>
<reference evidence="3" key="1">
    <citation type="journal article" date="2021" name="Science">
        <title>Hunting the eagle killer: A cyanobacterial neurotoxin causes vacuolar myelinopathy.</title>
        <authorList>
            <person name="Breinlinger S."/>
            <person name="Phillips T.J."/>
            <person name="Haram B.N."/>
            <person name="Mares J."/>
            <person name="Martinez Yerena J.A."/>
            <person name="Hrouzek P."/>
            <person name="Sobotka R."/>
            <person name="Henderson W.M."/>
            <person name="Schmieder P."/>
            <person name="Williams S.M."/>
            <person name="Lauderdale J.D."/>
            <person name="Wilde H.D."/>
            <person name="Gerrin W."/>
            <person name="Kust A."/>
            <person name="Washington J.W."/>
            <person name="Wagner C."/>
            <person name="Geier B."/>
            <person name="Liebeke M."/>
            <person name="Enke H."/>
            <person name="Niedermeyer T.H.J."/>
            <person name="Wilde S.B."/>
        </authorList>
    </citation>
    <scope>NUCLEOTIDE SEQUENCE [LARGE SCALE GENOMIC DNA]</scope>
    <source>
        <strain evidence="3">Thurmond2011</strain>
    </source>
</reference>
<dbReference type="Proteomes" id="UP000667802">
    <property type="component" value="Unassembled WGS sequence"/>
</dbReference>
<feature type="domain" description="Filamentous haemagglutinin FhaB/tRNA nuclease CdiA-like TPS" evidence="1">
    <location>
        <begin position="37"/>
        <end position="149"/>
    </location>
</feature>
<dbReference type="NCBIfam" id="TIGR01901">
    <property type="entry name" value="adhes_NPXG"/>
    <property type="match status" value="1"/>
</dbReference>
<keyword evidence="3" id="KW-1185">Reference proteome</keyword>
<dbReference type="RefSeq" id="WP_208348602.1">
    <property type="nucleotide sequence ID" value="NZ_JAALHA020000029.1"/>
</dbReference>
<sequence length="915" mass="93187">MAKIRLIKYLFRWWSLSGSTALFWLSTLHPITAQIVPDTTLSKNSIVTSSGKINTITGGTQAGGNLFHSFKEFSVSSGSEAHFNNTIDIQNIISRVTGGSISKIDGVIRTNGSANFFFINPSGIIFGPNASLNVGGSFIASTANSLRFADGTEFSAANPQATPLLTVSVPTGLQFGSNRGDIVNQSQASLSGVNNHQSPGGIQVRNGKTLALVGGNVSLDGGNLTVASGRIEIGSVGTGLVNLTEVPEGYALGYAGVQNFQDIQLSKGAQIDTSGPRGGDIHLTGRNISLTDSAAIFSTTQGASPSIGGNLIVNAAEFVNLRNNALLSTSTLNTGSAGNLIISTKKLTVDSGAFIQTPSTGQGSAGNLQVRATDAIELSGTTADGLYPSGLFAQVKPTATGTGGNLTIETGKLTIRDGASVDASTFGAGQAGNVVIKATNVELEGFAPTLSGNSGIFAQVADTAINNAGNAGTLRIETERLTVKNGAQIATTGRKRGNGGDLTIVSNSIELSGALPNATPRRGSSGIFVSTRSPNATGNVGNLNITSRQITVKNGAKIAAENEGTGQGGTLNLNVRQLTIQNGGLVQSGSFAEGSGGTLTVTDAESVQVIGKGTIGSTAVVSTLSAAAEASGKAGNLNITTRRLNVEDGAQVSVSGKGSGSAGSLSITTNDLRLNQGRLTAETNAGEGANITLQNLGLLLLQNQSLISAQAFNNANGGTIKIDAAKGVVTAASDQNNDIIANAFQGKGGAIDIATQGIFGIAKQKATPPNITNDIDASSNFGLAGTVTINTPDVDPSRSLFTLSTGVAPPPRLAASNCSIFANSGGDSFTITGRGGLPPSPYEPLTSDAIWTDTRELLIKAHQIQPNRYAAKIKSRPIEIVPATGWVFNDKGEVTLISSVSNAISNSTPTSCPAR</sequence>
<proteinExistence type="predicted"/>
<dbReference type="AlphaFoldDB" id="A0AAP5IE63"/>
<dbReference type="Pfam" id="PF05860">
    <property type="entry name" value="TPS"/>
    <property type="match status" value="1"/>
</dbReference>
<dbReference type="InterPro" id="IPR012334">
    <property type="entry name" value="Pectin_lyas_fold"/>
</dbReference>
<accession>A0AAP5IE63</accession>
<protein>
    <submittedName>
        <fullName evidence="2">Filamentous hemagglutinin N-terminal domain-containing protein</fullName>
    </submittedName>
</protein>
<organism evidence="2 3">
    <name type="scientific">Aetokthonos hydrillicola Thurmond2011</name>
    <dbReference type="NCBI Taxonomy" id="2712845"/>
    <lineage>
        <taxon>Bacteria</taxon>
        <taxon>Bacillati</taxon>
        <taxon>Cyanobacteriota</taxon>
        <taxon>Cyanophyceae</taxon>
        <taxon>Nostocales</taxon>
        <taxon>Hapalosiphonaceae</taxon>
        <taxon>Aetokthonos</taxon>
    </lineage>
</organism>
<dbReference type="EMBL" id="JAALHA020000029">
    <property type="protein sequence ID" value="MDR9899978.1"/>
    <property type="molecule type" value="Genomic_DNA"/>
</dbReference>